<evidence type="ECO:0000256" key="23">
    <source>
        <dbReference type="ARBA" id="ARBA00033406"/>
    </source>
</evidence>
<evidence type="ECO:0000256" key="12">
    <source>
        <dbReference type="ARBA" id="ARBA00022695"/>
    </source>
</evidence>
<evidence type="ECO:0000256" key="3">
    <source>
        <dbReference type="ARBA" id="ARBA00005119"/>
    </source>
</evidence>
<dbReference type="EMBL" id="SHKY01000001">
    <property type="protein sequence ID" value="RZU54059.1"/>
    <property type="molecule type" value="Genomic_DNA"/>
</dbReference>
<comment type="pathway">
    <text evidence="3">Phospholipid metabolism; CDP-diacylglycerol biosynthesis; CDP-diacylglycerol from sn-glycerol 3-phosphate: step 3/3.</text>
</comment>
<organism evidence="25 26">
    <name type="scientific">Krasilnikovia cinnamomea</name>
    <dbReference type="NCBI Taxonomy" id="349313"/>
    <lineage>
        <taxon>Bacteria</taxon>
        <taxon>Bacillati</taxon>
        <taxon>Actinomycetota</taxon>
        <taxon>Actinomycetes</taxon>
        <taxon>Micromonosporales</taxon>
        <taxon>Micromonosporaceae</taxon>
        <taxon>Krasilnikovia</taxon>
    </lineage>
</organism>
<keyword evidence="15 24" id="KW-0472">Membrane</keyword>
<dbReference type="GO" id="GO:0005886">
    <property type="term" value="C:plasma membrane"/>
    <property type="evidence" value="ECO:0007669"/>
    <property type="project" value="UniProtKB-SubCell"/>
</dbReference>
<evidence type="ECO:0000256" key="15">
    <source>
        <dbReference type="ARBA" id="ARBA00023136"/>
    </source>
</evidence>
<evidence type="ECO:0000256" key="19">
    <source>
        <dbReference type="ARBA" id="ARBA00031825"/>
    </source>
</evidence>
<evidence type="ECO:0000256" key="10">
    <source>
        <dbReference type="ARBA" id="ARBA00022679"/>
    </source>
</evidence>
<evidence type="ECO:0000256" key="13">
    <source>
        <dbReference type="ARBA" id="ARBA00022989"/>
    </source>
</evidence>
<comment type="subcellular location">
    <subcellularLocation>
        <location evidence="2">Cell membrane</location>
        <topology evidence="2">Multi-pass membrane protein</topology>
    </subcellularLocation>
</comment>
<reference evidence="25 26" key="1">
    <citation type="submission" date="2019-02" db="EMBL/GenBank/DDBJ databases">
        <title>Sequencing the genomes of 1000 actinobacteria strains.</title>
        <authorList>
            <person name="Klenk H.-P."/>
        </authorList>
    </citation>
    <scope>NUCLEOTIDE SEQUENCE [LARGE SCALE GENOMIC DNA]</scope>
    <source>
        <strain evidence="25 26">DSM 45162</strain>
    </source>
</reference>
<evidence type="ECO:0000256" key="6">
    <source>
        <dbReference type="ARBA" id="ARBA00012487"/>
    </source>
</evidence>
<keyword evidence="14" id="KW-0443">Lipid metabolism</keyword>
<evidence type="ECO:0000256" key="22">
    <source>
        <dbReference type="ARBA" id="ARBA00032743"/>
    </source>
</evidence>
<keyword evidence="8" id="KW-1003">Cell membrane</keyword>
<keyword evidence="9" id="KW-0444">Lipid biosynthesis</keyword>
<feature type="transmembrane region" description="Helical" evidence="24">
    <location>
        <begin position="81"/>
        <end position="99"/>
    </location>
</feature>
<evidence type="ECO:0000256" key="24">
    <source>
        <dbReference type="SAM" id="Phobius"/>
    </source>
</evidence>
<evidence type="ECO:0000256" key="7">
    <source>
        <dbReference type="ARBA" id="ARBA00019373"/>
    </source>
</evidence>
<dbReference type="Proteomes" id="UP000292564">
    <property type="component" value="Unassembled WGS sequence"/>
</dbReference>
<evidence type="ECO:0000256" key="11">
    <source>
        <dbReference type="ARBA" id="ARBA00022692"/>
    </source>
</evidence>
<evidence type="ECO:0000313" key="26">
    <source>
        <dbReference type="Proteomes" id="UP000292564"/>
    </source>
</evidence>
<dbReference type="Pfam" id="PF01148">
    <property type="entry name" value="CTP_transf_1"/>
    <property type="match status" value="1"/>
</dbReference>
<dbReference type="AlphaFoldDB" id="A0A4Q7ZU21"/>
<feature type="transmembrane region" description="Helical" evidence="24">
    <location>
        <begin position="56"/>
        <end position="74"/>
    </location>
</feature>
<evidence type="ECO:0000256" key="20">
    <source>
        <dbReference type="ARBA" id="ARBA00032253"/>
    </source>
</evidence>
<comment type="catalytic activity">
    <reaction evidence="1">
        <text>a 1,2-diacyl-sn-glycero-3-phosphate + CTP + H(+) = a CDP-1,2-diacyl-sn-glycerol + diphosphate</text>
        <dbReference type="Rhea" id="RHEA:16229"/>
        <dbReference type="ChEBI" id="CHEBI:15378"/>
        <dbReference type="ChEBI" id="CHEBI:33019"/>
        <dbReference type="ChEBI" id="CHEBI:37563"/>
        <dbReference type="ChEBI" id="CHEBI:58332"/>
        <dbReference type="ChEBI" id="CHEBI:58608"/>
        <dbReference type="EC" id="2.7.7.41"/>
    </reaction>
</comment>
<evidence type="ECO:0000256" key="8">
    <source>
        <dbReference type="ARBA" id="ARBA00022475"/>
    </source>
</evidence>
<feature type="transmembrane region" description="Helical" evidence="24">
    <location>
        <begin position="215"/>
        <end position="234"/>
    </location>
</feature>
<comment type="pathway">
    <text evidence="4">Lipid metabolism.</text>
</comment>
<evidence type="ECO:0000256" key="21">
    <source>
        <dbReference type="ARBA" id="ARBA00032396"/>
    </source>
</evidence>
<proteinExistence type="inferred from homology"/>
<evidence type="ECO:0000256" key="2">
    <source>
        <dbReference type="ARBA" id="ARBA00004651"/>
    </source>
</evidence>
<feature type="transmembrane region" description="Helical" evidence="24">
    <location>
        <begin position="192"/>
        <end position="209"/>
    </location>
</feature>
<evidence type="ECO:0000256" key="16">
    <source>
        <dbReference type="ARBA" id="ARBA00023209"/>
    </source>
</evidence>
<sequence>MITVDALVPYLAGALAVGGIAVVVSRRREMIQRWCAWAIGMPLVTGAFWLGAPGAAALAAVAAVIAALEYGALVRAPWPDRAALATALVAVIGTVWLAPDHVLRAVGAGAVLVGVVPLLAGDATGGLRRAGSGVLGLVWLAPLAAVVPLGAAALVLFAAVSIGDIAAYLAGRRFGGPRLSLLSPAKRWSGTVVGAAVAVGVLAAFGVFARDLPTPLVAGLVAAVAVGAPLGDLFESMIKRGAGVKDAAGWLPGSGGLLDRVDSLLAALAVTLLLS</sequence>
<comment type="similarity">
    <text evidence="5">Belongs to the CDS family.</text>
</comment>
<evidence type="ECO:0000256" key="9">
    <source>
        <dbReference type="ARBA" id="ARBA00022516"/>
    </source>
</evidence>
<evidence type="ECO:0000256" key="18">
    <source>
        <dbReference type="ARBA" id="ARBA00029893"/>
    </source>
</evidence>
<evidence type="ECO:0000256" key="5">
    <source>
        <dbReference type="ARBA" id="ARBA00010185"/>
    </source>
</evidence>
<evidence type="ECO:0000256" key="1">
    <source>
        <dbReference type="ARBA" id="ARBA00001698"/>
    </source>
</evidence>
<keyword evidence="11 24" id="KW-0812">Transmembrane</keyword>
<dbReference type="GO" id="GO:0016024">
    <property type="term" value="P:CDP-diacylglycerol biosynthetic process"/>
    <property type="evidence" value="ECO:0007669"/>
    <property type="project" value="TreeGrafter"/>
</dbReference>
<dbReference type="RefSeq" id="WP_130512468.1">
    <property type="nucleotide sequence ID" value="NZ_SHKY01000001.1"/>
</dbReference>
<dbReference type="OrthoDB" id="4749050at2"/>
<keyword evidence="13 24" id="KW-1133">Transmembrane helix</keyword>
<evidence type="ECO:0000256" key="17">
    <source>
        <dbReference type="ARBA" id="ARBA00023264"/>
    </source>
</evidence>
<accession>A0A4Q7ZU21</accession>
<keyword evidence="26" id="KW-1185">Reference proteome</keyword>
<evidence type="ECO:0000256" key="14">
    <source>
        <dbReference type="ARBA" id="ARBA00023098"/>
    </source>
</evidence>
<keyword evidence="10 25" id="KW-0808">Transferase</keyword>
<keyword evidence="16" id="KW-0594">Phospholipid biosynthesis</keyword>
<evidence type="ECO:0000313" key="25">
    <source>
        <dbReference type="EMBL" id="RZU54059.1"/>
    </source>
</evidence>
<feature type="transmembrane region" description="Helical" evidence="24">
    <location>
        <begin position="130"/>
        <end position="147"/>
    </location>
</feature>
<dbReference type="PANTHER" id="PTHR46382:SF1">
    <property type="entry name" value="PHOSPHATIDATE CYTIDYLYLTRANSFERASE"/>
    <property type="match status" value="1"/>
</dbReference>
<evidence type="ECO:0000256" key="4">
    <source>
        <dbReference type="ARBA" id="ARBA00005189"/>
    </source>
</evidence>
<dbReference type="EC" id="2.7.7.41" evidence="6"/>
<dbReference type="GO" id="GO:0004605">
    <property type="term" value="F:phosphatidate cytidylyltransferase activity"/>
    <property type="evidence" value="ECO:0007669"/>
    <property type="project" value="UniProtKB-EC"/>
</dbReference>
<comment type="caution">
    <text evidence="25">The sequence shown here is derived from an EMBL/GenBank/DDBJ whole genome shotgun (WGS) entry which is preliminary data.</text>
</comment>
<feature type="transmembrane region" description="Helical" evidence="24">
    <location>
        <begin position="105"/>
        <end position="123"/>
    </location>
</feature>
<gene>
    <name evidence="25" type="ORF">EV385_5996</name>
</gene>
<keyword evidence="17" id="KW-1208">Phospholipid metabolism</keyword>
<protein>
    <recommendedName>
        <fullName evidence="7">Phosphatidate cytidylyltransferase</fullName>
        <ecNumber evidence="6">2.7.7.41</ecNumber>
    </recommendedName>
    <alternativeName>
        <fullName evidence="20">CDP-DAG synthase</fullName>
    </alternativeName>
    <alternativeName>
        <fullName evidence="22">CDP-DG synthase</fullName>
    </alternativeName>
    <alternativeName>
        <fullName evidence="18">CDP-diacylglycerol synthase</fullName>
    </alternativeName>
    <alternativeName>
        <fullName evidence="21">CDP-diglyceride pyrophosphorylase</fullName>
    </alternativeName>
    <alternativeName>
        <fullName evidence="23">CDP-diglyceride synthase</fullName>
    </alternativeName>
    <alternativeName>
        <fullName evidence="19">CTP:phosphatidate cytidylyltransferase</fullName>
    </alternativeName>
</protein>
<dbReference type="PANTHER" id="PTHR46382">
    <property type="entry name" value="PHOSPHATIDATE CYTIDYLYLTRANSFERASE"/>
    <property type="match status" value="1"/>
</dbReference>
<keyword evidence="12 25" id="KW-0548">Nucleotidyltransferase</keyword>
<feature type="transmembrane region" description="Helical" evidence="24">
    <location>
        <begin position="6"/>
        <end position="24"/>
    </location>
</feature>
<name>A0A4Q7ZU21_9ACTN</name>